<gene>
    <name evidence="9" type="ORF">CLV80_102321</name>
</gene>
<keyword evidence="5 8" id="KW-0472">Membrane</keyword>
<evidence type="ECO:0000256" key="3">
    <source>
        <dbReference type="ARBA" id="ARBA00022801"/>
    </source>
</evidence>
<keyword evidence="2 8" id="KW-0812">Transmembrane</keyword>
<reference evidence="9 10" key="1">
    <citation type="submission" date="2018-03" db="EMBL/GenBank/DDBJ databases">
        <title>Genomic Encyclopedia of Archaeal and Bacterial Type Strains, Phase II (KMG-II): from individual species to whole genera.</title>
        <authorList>
            <person name="Goeker M."/>
        </authorList>
    </citation>
    <scope>NUCLEOTIDE SEQUENCE [LARGE SCALE GENOMIC DNA]</scope>
    <source>
        <strain evidence="9 10">DSM 101533</strain>
    </source>
</reference>
<evidence type="ECO:0000256" key="1">
    <source>
        <dbReference type="ARBA" id="ARBA00004141"/>
    </source>
</evidence>
<sequence length="216" mass="24161">MNWLAQIDGYCERTDAAYWSEPINALTNLAFVIGAAMMWRRTKDQPLARALCVILALIGIGSYLFHTHATAWAALADVAPIGVFILVYLFAVHRDVLGFEPRIAMFATALFVPYAAITVPVLNAIPFVRISNFYWTVPILLFAYAFALRKRLPDTAKGFAIGCALLCLSIALRSLDEFLCAAFPIGTHFMWHCLNAAMLTWMIHVYSRHMLATRSL</sequence>
<comment type="caution">
    <text evidence="9">The sequence shown here is derived from an EMBL/GenBank/DDBJ whole genome shotgun (WGS) entry which is preliminary data.</text>
</comment>
<dbReference type="EMBL" id="PVTP01000002">
    <property type="protein sequence ID" value="PRY79676.1"/>
    <property type="molecule type" value="Genomic_DNA"/>
</dbReference>
<keyword evidence="6" id="KW-0479">Metal-binding</keyword>
<feature type="transmembrane region" description="Helical" evidence="8">
    <location>
        <begin position="131"/>
        <end position="147"/>
    </location>
</feature>
<feature type="binding site" evidence="7">
    <location>
        <position position="192"/>
    </location>
    <ligand>
        <name>Zn(2+)</name>
        <dbReference type="ChEBI" id="CHEBI:29105"/>
        <note>catalytic</note>
    </ligand>
</feature>
<feature type="binding site" evidence="7">
    <location>
        <position position="188"/>
    </location>
    <ligand>
        <name>Zn(2+)</name>
        <dbReference type="ChEBI" id="CHEBI:29105"/>
        <note>catalytic</note>
    </ligand>
</feature>
<evidence type="ECO:0000256" key="5">
    <source>
        <dbReference type="ARBA" id="ARBA00023136"/>
    </source>
</evidence>
<evidence type="ECO:0000256" key="2">
    <source>
        <dbReference type="ARBA" id="ARBA00022692"/>
    </source>
</evidence>
<feature type="transmembrane region" description="Helical" evidence="8">
    <location>
        <begin position="181"/>
        <end position="206"/>
    </location>
</feature>
<evidence type="ECO:0000313" key="10">
    <source>
        <dbReference type="Proteomes" id="UP000238007"/>
    </source>
</evidence>
<dbReference type="GO" id="GO:0016811">
    <property type="term" value="F:hydrolase activity, acting on carbon-nitrogen (but not peptide) bonds, in linear amides"/>
    <property type="evidence" value="ECO:0007669"/>
    <property type="project" value="InterPro"/>
</dbReference>
<accession>A0A2T0W3F6</accession>
<dbReference type="OrthoDB" id="277121at2"/>
<keyword evidence="10" id="KW-1185">Reference proteome</keyword>
<keyword evidence="3" id="KW-0378">Hydrolase</keyword>
<feature type="transmembrane region" description="Helical" evidence="8">
    <location>
        <begin position="46"/>
        <end position="65"/>
    </location>
</feature>
<name>A0A2T0W3F6_9RHOB</name>
<dbReference type="Proteomes" id="UP000238007">
    <property type="component" value="Unassembled WGS sequence"/>
</dbReference>
<feature type="transmembrane region" description="Helical" evidence="8">
    <location>
        <begin position="159"/>
        <end position="175"/>
    </location>
</feature>
<feature type="transmembrane region" description="Helical" evidence="8">
    <location>
        <begin position="71"/>
        <end position="91"/>
    </location>
</feature>
<dbReference type="RefSeq" id="WP_106355074.1">
    <property type="nucleotide sequence ID" value="NZ_PVTP01000002.1"/>
</dbReference>
<dbReference type="InterPro" id="IPR008901">
    <property type="entry name" value="ACER"/>
</dbReference>
<organism evidence="9 10">
    <name type="scientific">Yoonia maritima</name>
    <dbReference type="NCBI Taxonomy" id="1435347"/>
    <lineage>
        <taxon>Bacteria</taxon>
        <taxon>Pseudomonadati</taxon>
        <taxon>Pseudomonadota</taxon>
        <taxon>Alphaproteobacteria</taxon>
        <taxon>Rhodobacterales</taxon>
        <taxon>Paracoccaceae</taxon>
        <taxon>Yoonia</taxon>
    </lineage>
</organism>
<dbReference type="GO" id="GO:0016020">
    <property type="term" value="C:membrane"/>
    <property type="evidence" value="ECO:0007669"/>
    <property type="project" value="UniProtKB-SubCell"/>
</dbReference>
<proteinExistence type="predicted"/>
<evidence type="ECO:0000256" key="6">
    <source>
        <dbReference type="PIRSR" id="PIRSR608901-1"/>
    </source>
</evidence>
<evidence type="ECO:0000256" key="8">
    <source>
        <dbReference type="SAM" id="Phobius"/>
    </source>
</evidence>
<evidence type="ECO:0000256" key="4">
    <source>
        <dbReference type="ARBA" id="ARBA00022989"/>
    </source>
</evidence>
<dbReference type="GO" id="GO:0006672">
    <property type="term" value="P:ceramide metabolic process"/>
    <property type="evidence" value="ECO:0007669"/>
    <property type="project" value="InterPro"/>
</dbReference>
<comment type="cofactor">
    <cofactor evidence="7">
        <name>Zn(2+)</name>
        <dbReference type="ChEBI" id="CHEBI:29105"/>
    </cofactor>
</comment>
<dbReference type="Pfam" id="PF05875">
    <property type="entry name" value="Ceramidase"/>
    <property type="match status" value="1"/>
</dbReference>
<evidence type="ECO:0000256" key="7">
    <source>
        <dbReference type="PIRSR" id="PIRSR608901-2"/>
    </source>
</evidence>
<keyword evidence="4 8" id="KW-1133">Transmembrane helix</keyword>
<feature type="binding site" evidence="7">
    <location>
        <position position="66"/>
    </location>
    <ligand>
        <name>Zn(2+)</name>
        <dbReference type="ChEBI" id="CHEBI:29105"/>
        <note>catalytic</note>
    </ligand>
</feature>
<evidence type="ECO:0000313" key="9">
    <source>
        <dbReference type="EMBL" id="PRY79676.1"/>
    </source>
</evidence>
<feature type="binding site" evidence="6">
    <location>
        <position position="21"/>
    </location>
    <ligand>
        <name>Ca(2+)</name>
        <dbReference type="ChEBI" id="CHEBI:29108"/>
    </ligand>
</feature>
<dbReference type="AlphaFoldDB" id="A0A2T0W3F6"/>
<keyword evidence="6" id="KW-0106">Calcium</keyword>
<comment type="subcellular location">
    <subcellularLocation>
        <location evidence="1">Membrane</location>
        <topology evidence="1">Multi-pass membrane protein</topology>
    </subcellularLocation>
</comment>
<protein>
    <submittedName>
        <fullName evidence="9">Ceramidase</fullName>
    </submittedName>
</protein>
<keyword evidence="7" id="KW-0862">Zinc</keyword>
<feature type="transmembrane region" description="Helical" evidence="8">
    <location>
        <begin position="103"/>
        <end position="125"/>
    </location>
</feature>